<dbReference type="Gene3D" id="3.40.50.720">
    <property type="entry name" value="NAD(P)-binding Rossmann-like Domain"/>
    <property type="match status" value="1"/>
</dbReference>
<dbReference type="AlphaFoldDB" id="A0A5Y1YHJ3"/>
<dbReference type="InterPro" id="IPR050091">
    <property type="entry name" value="PKS_NRPS_Biosynth_Enz"/>
</dbReference>
<comment type="similarity">
    <text evidence="1">Belongs to the short-chain dehydrogenases/reductases (SDR) family.</text>
</comment>
<dbReference type="InterPro" id="IPR013968">
    <property type="entry name" value="PKS_KR"/>
</dbReference>
<accession>A0A5Y1YHJ3</accession>
<dbReference type="InterPro" id="IPR036291">
    <property type="entry name" value="NAD(P)-bd_dom_sf"/>
</dbReference>
<dbReference type="SUPFAM" id="SSF51735">
    <property type="entry name" value="NAD(P)-binding Rossmann-fold domains"/>
    <property type="match status" value="2"/>
</dbReference>
<name>A0A5Y1YHJ3_SALDZ</name>
<evidence type="ECO:0000256" key="3">
    <source>
        <dbReference type="ARBA" id="ARBA00022553"/>
    </source>
</evidence>
<dbReference type="PANTHER" id="PTHR43775">
    <property type="entry name" value="FATTY ACID SYNTHASE"/>
    <property type="match status" value="1"/>
</dbReference>
<evidence type="ECO:0000259" key="4">
    <source>
        <dbReference type="SMART" id="SM00822"/>
    </source>
</evidence>
<comment type="caution">
    <text evidence="5">The sequence shown here is derived from an EMBL/GenBank/DDBJ whole genome shotgun (WGS) entry which is preliminary data.</text>
</comment>
<keyword evidence="3" id="KW-0597">Phosphoprotein</keyword>
<proteinExistence type="inferred from homology"/>
<feature type="domain" description="Ketoreductase" evidence="4">
    <location>
        <begin position="176"/>
        <end position="322"/>
    </location>
</feature>
<dbReference type="Proteomes" id="UP000839735">
    <property type="component" value="Unassembled WGS sequence"/>
</dbReference>
<dbReference type="GO" id="GO:0004312">
    <property type="term" value="F:fatty acid synthase activity"/>
    <property type="evidence" value="ECO:0007669"/>
    <property type="project" value="TreeGrafter"/>
</dbReference>
<feature type="non-terminal residue" evidence="5">
    <location>
        <position position="1"/>
    </location>
</feature>
<sequence>SYLVLAHQNDDLSENTAKRLRERGIDCTVNDFGQLSGAPLADNIICCLGNPEGDGAQESWAPLSYGLAVLRHLEQQQASARLWWVTRKAVALSADSVCDPDQYAVWGAGRTLLHEYPDTYCTLIDLGQGADADALARAVTRDDGEREMVLTAEGRYVPRLEVVKNTGDSRVFSQPGTVLISGGLGAVGLRIASCLADTGVAHLLLTGRRGMETPGAPEAVAALEQKGVKVTVVAADIADPRVVAQLLASVPPALPLQGVVHAAGVLDDAILLDHDDVRLANLFRAKVQGARNLDVQTRGLPLDFFVLFSSIAGTLGSAGQGG</sequence>
<feature type="non-terminal residue" evidence="5">
    <location>
        <position position="322"/>
    </location>
</feature>
<evidence type="ECO:0000256" key="1">
    <source>
        <dbReference type="ARBA" id="ARBA00006484"/>
    </source>
</evidence>
<dbReference type="PANTHER" id="PTHR43775:SF37">
    <property type="entry name" value="SI:DKEY-61P9.11"/>
    <property type="match status" value="1"/>
</dbReference>
<organism evidence="5">
    <name type="scientific">Salmonella diarizonae</name>
    <dbReference type="NCBI Taxonomy" id="59204"/>
    <lineage>
        <taxon>Bacteria</taxon>
        <taxon>Pseudomonadati</taxon>
        <taxon>Pseudomonadota</taxon>
        <taxon>Gammaproteobacteria</taxon>
        <taxon>Enterobacterales</taxon>
        <taxon>Enterobacteriaceae</taxon>
        <taxon>Salmonella</taxon>
    </lineage>
</organism>
<evidence type="ECO:0000256" key="2">
    <source>
        <dbReference type="ARBA" id="ARBA00022450"/>
    </source>
</evidence>
<dbReference type="GO" id="GO:0006633">
    <property type="term" value="P:fatty acid biosynthetic process"/>
    <property type="evidence" value="ECO:0007669"/>
    <property type="project" value="TreeGrafter"/>
</dbReference>
<evidence type="ECO:0000313" key="5">
    <source>
        <dbReference type="EMBL" id="ECC3917800.1"/>
    </source>
</evidence>
<dbReference type="EMBL" id="AAIBIC010000163">
    <property type="protein sequence ID" value="ECC3917800.1"/>
    <property type="molecule type" value="Genomic_DNA"/>
</dbReference>
<dbReference type="InterPro" id="IPR057326">
    <property type="entry name" value="KR_dom"/>
</dbReference>
<dbReference type="Pfam" id="PF08659">
    <property type="entry name" value="KR"/>
    <property type="match status" value="1"/>
</dbReference>
<reference evidence="5" key="1">
    <citation type="submission" date="2018-08" db="EMBL/GenBank/DDBJ databases">
        <authorList>
            <person name="Ashton P.M."/>
            <person name="Dallman T."/>
            <person name="Nair S."/>
            <person name="De Pinna E."/>
            <person name="Peters T."/>
            <person name="Grant K."/>
        </authorList>
    </citation>
    <scope>NUCLEOTIDE SEQUENCE [LARGE SCALE GENOMIC DNA]</scope>
    <source>
        <strain evidence="5">294779</strain>
    </source>
</reference>
<dbReference type="SMART" id="SM00822">
    <property type="entry name" value="PKS_KR"/>
    <property type="match status" value="1"/>
</dbReference>
<keyword evidence="2" id="KW-0596">Phosphopantetheine</keyword>
<gene>
    <name evidence="5" type="ORF">CTQ69_28640</name>
</gene>
<protein>
    <submittedName>
        <fullName evidence="5">KR domain-containing protein</fullName>
    </submittedName>
</protein>